<keyword evidence="3" id="KW-1185">Reference proteome</keyword>
<dbReference type="AlphaFoldDB" id="A0AAV5FL38"/>
<evidence type="ECO:0000256" key="1">
    <source>
        <dbReference type="SAM" id="MobiDB-lite"/>
    </source>
</evidence>
<feature type="region of interest" description="Disordered" evidence="1">
    <location>
        <begin position="83"/>
        <end position="106"/>
    </location>
</feature>
<organism evidence="2 3">
    <name type="scientific">Eleusine coracana subsp. coracana</name>
    <dbReference type="NCBI Taxonomy" id="191504"/>
    <lineage>
        <taxon>Eukaryota</taxon>
        <taxon>Viridiplantae</taxon>
        <taxon>Streptophyta</taxon>
        <taxon>Embryophyta</taxon>
        <taxon>Tracheophyta</taxon>
        <taxon>Spermatophyta</taxon>
        <taxon>Magnoliopsida</taxon>
        <taxon>Liliopsida</taxon>
        <taxon>Poales</taxon>
        <taxon>Poaceae</taxon>
        <taxon>PACMAD clade</taxon>
        <taxon>Chloridoideae</taxon>
        <taxon>Cynodonteae</taxon>
        <taxon>Eleusininae</taxon>
        <taxon>Eleusine</taxon>
    </lineage>
</organism>
<accession>A0AAV5FL38</accession>
<proteinExistence type="predicted"/>
<dbReference type="SUPFAM" id="SSF81383">
    <property type="entry name" value="F-box domain"/>
    <property type="match status" value="1"/>
</dbReference>
<dbReference type="InterPro" id="IPR036047">
    <property type="entry name" value="F-box-like_dom_sf"/>
</dbReference>
<reference evidence="2" key="1">
    <citation type="journal article" date="2018" name="DNA Res.">
        <title>Multiple hybrid de novo genome assembly of finger millet, an orphan allotetraploid crop.</title>
        <authorList>
            <person name="Hatakeyama M."/>
            <person name="Aluri S."/>
            <person name="Balachadran M.T."/>
            <person name="Sivarajan S.R."/>
            <person name="Patrignani A."/>
            <person name="Gruter S."/>
            <person name="Poveda L."/>
            <person name="Shimizu-Inatsugi R."/>
            <person name="Baeten J."/>
            <person name="Francoijs K.J."/>
            <person name="Nataraja K.N."/>
            <person name="Reddy Y.A.N."/>
            <person name="Phadnis S."/>
            <person name="Ravikumar R.L."/>
            <person name="Schlapbach R."/>
            <person name="Sreeman S.M."/>
            <person name="Shimizu K.K."/>
        </authorList>
    </citation>
    <scope>NUCLEOTIDE SEQUENCE</scope>
</reference>
<name>A0AAV5FL38_ELECO</name>
<dbReference type="PANTHER" id="PTHR33207">
    <property type="entry name" value="F-BOX DOMAIN CONTAINING PROTEIN-RELATED"/>
    <property type="match status" value="1"/>
</dbReference>
<evidence type="ECO:0000313" key="2">
    <source>
        <dbReference type="EMBL" id="GJN35497.1"/>
    </source>
</evidence>
<evidence type="ECO:0008006" key="4">
    <source>
        <dbReference type="Google" id="ProtNLM"/>
    </source>
</evidence>
<protein>
    <recommendedName>
        <fullName evidence="4">F-box domain-containing protein</fullName>
    </recommendedName>
</protein>
<evidence type="ECO:0000313" key="3">
    <source>
        <dbReference type="Proteomes" id="UP001054889"/>
    </source>
</evidence>
<dbReference type="Proteomes" id="UP001054889">
    <property type="component" value="Unassembled WGS sequence"/>
</dbReference>
<comment type="caution">
    <text evidence="2">The sequence shown here is derived from an EMBL/GenBank/DDBJ whole genome shotgun (WGS) entry which is preliminary data.</text>
</comment>
<reference evidence="2" key="2">
    <citation type="submission" date="2021-12" db="EMBL/GenBank/DDBJ databases">
        <title>Resequencing data analysis of finger millet.</title>
        <authorList>
            <person name="Hatakeyama M."/>
            <person name="Aluri S."/>
            <person name="Balachadran M.T."/>
            <person name="Sivarajan S.R."/>
            <person name="Poveda L."/>
            <person name="Shimizu-Inatsugi R."/>
            <person name="Schlapbach R."/>
            <person name="Sreeman S.M."/>
            <person name="Shimizu K.K."/>
        </authorList>
    </citation>
    <scope>NUCLEOTIDE SEQUENCE</scope>
</reference>
<sequence length="352" mass="39766">MCHPLLCCRVSITGATYRPCVWRGARGLLAVLKHYIHGLLELTQGLPGCPEKKGWIVDNMLASGIGFDHHYHATNHQLPRTKLGHPCRCKGSDRRRKNKKAPADKLPAESIHDIPDDLRLILLVLSSPLWIIRAASTCKRWRGIIAGEDGTFLRLARSLHPPAIVGHYLERWNSEHPSIYCHGGLVLLRNGCFSRPEGLVVCDPLTRRCQVICLPKEHWEETDDLFYFVYLLDGEDGGISISNFRLFGRFCQGSRRACIFSTADAGGWRFLRSSEDDLDYDCMAHLAGRANGSLYLGTNCGSVIIVDNTSLELSLVDLPTTHPSRHVPWKQLKLWRRRFRVTSKVTHHPRVP</sequence>
<feature type="compositionally biased region" description="Basic residues" evidence="1">
    <location>
        <begin position="83"/>
        <end position="100"/>
    </location>
</feature>
<dbReference type="EMBL" id="BQKI01000088">
    <property type="protein sequence ID" value="GJN35497.1"/>
    <property type="molecule type" value="Genomic_DNA"/>
</dbReference>
<gene>
    <name evidence="2" type="primary">gb24280</name>
    <name evidence="2" type="ORF">PR202_gb24280</name>
</gene>